<reference evidence="2 3" key="1">
    <citation type="submission" date="2009-04" db="EMBL/GenBank/DDBJ databases">
        <authorList>
            <person name="Reysenbach A.-L."/>
            <person name="Heidelberg J.F."/>
            <person name="Nelson W.C."/>
        </authorList>
    </citation>
    <scope>NUCLEOTIDE SEQUENCE [LARGE SCALE GENOMIC DNA]</scope>
    <source>
        <strain evidence="2 3">SS-5</strain>
    </source>
</reference>
<feature type="non-terminal residue" evidence="2">
    <location>
        <position position="121"/>
    </location>
</feature>
<organism evidence="2 3">
    <name type="scientific">Sulfurihydrogenibium yellowstonense SS-5</name>
    <dbReference type="NCBI Taxonomy" id="432331"/>
    <lineage>
        <taxon>Bacteria</taxon>
        <taxon>Pseudomonadati</taxon>
        <taxon>Aquificota</taxon>
        <taxon>Aquificia</taxon>
        <taxon>Aquificales</taxon>
        <taxon>Hydrogenothermaceae</taxon>
        <taxon>Sulfurihydrogenibium</taxon>
    </lineage>
</organism>
<evidence type="ECO:0000313" key="3">
    <source>
        <dbReference type="Proteomes" id="UP000005540"/>
    </source>
</evidence>
<protein>
    <submittedName>
        <fullName evidence="2">Uncharacterized protein</fullName>
    </submittedName>
</protein>
<feature type="transmembrane region" description="Helical" evidence="1">
    <location>
        <begin position="21"/>
        <end position="44"/>
    </location>
</feature>
<name>C4FKQ1_9AQUI</name>
<proteinExistence type="predicted"/>
<comment type="caution">
    <text evidence="2">The sequence shown here is derived from an EMBL/GenBank/DDBJ whole genome shotgun (WGS) entry which is preliminary data.</text>
</comment>
<dbReference type="EMBL" id="ABZS01000109">
    <property type="protein sequence ID" value="EEP60352.1"/>
    <property type="molecule type" value="Genomic_DNA"/>
</dbReference>
<keyword evidence="3" id="KW-1185">Reference proteome</keyword>
<accession>C4FKQ1</accession>
<keyword evidence="1" id="KW-1133">Transmembrane helix</keyword>
<dbReference type="AlphaFoldDB" id="C4FKQ1"/>
<evidence type="ECO:0000313" key="2">
    <source>
        <dbReference type="EMBL" id="EEP60352.1"/>
    </source>
</evidence>
<gene>
    <name evidence="2" type="ORF">SULYE_1152</name>
</gene>
<dbReference type="Proteomes" id="UP000005540">
    <property type="component" value="Unassembled WGS sequence"/>
</dbReference>
<evidence type="ECO:0000256" key="1">
    <source>
        <dbReference type="SAM" id="Phobius"/>
    </source>
</evidence>
<keyword evidence="1" id="KW-0812">Transmembrane</keyword>
<dbReference type="RefSeq" id="WP_007547286.1">
    <property type="nucleotide sequence ID" value="NZ_ABZS01000109.1"/>
</dbReference>
<sequence length="121" mass="13154">MGGNRASNPINEHKINKEKGATLIFAIAVAIIVLIVLGGIYYMLTRGFQTSQDIKTYSSVKEAAESAVKYGVVLINQNKPYNDGAGMPSKCATNPYIMKYKLFGSNDIYTAKYSNLSSSAM</sequence>
<keyword evidence="1" id="KW-0472">Membrane</keyword>